<evidence type="ECO:0000313" key="3">
    <source>
        <dbReference type="Proteomes" id="UP000051412"/>
    </source>
</evidence>
<feature type="transmembrane region" description="Helical" evidence="1">
    <location>
        <begin position="32"/>
        <end position="54"/>
    </location>
</feature>
<dbReference type="PATRIC" id="fig|1423782.4.peg.835"/>
<dbReference type="AlphaFoldDB" id="A0A0R1X4Z4"/>
<keyword evidence="1" id="KW-1133">Transmembrane helix</keyword>
<dbReference type="Proteomes" id="UP000051412">
    <property type="component" value="Unassembled WGS sequence"/>
</dbReference>
<keyword evidence="1" id="KW-0472">Membrane</keyword>
<dbReference type="STRING" id="1423782.FD32_GL000807"/>
<evidence type="ECO:0000313" key="2">
    <source>
        <dbReference type="EMBL" id="KRM25402.1"/>
    </source>
</evidence>
<gene>
    <name evidence="2" type="ORF">FD32_GL000807</name>
</gene>
<dbReference type="RefSeq" id="WP_047767104.1">
    <property type="nucleotide sequence ID" value="NZ_AZGM01000125.1"/>
</dbReference>
<dbReference type="OrthoDB" id="2300192at2"/>
<name>A0A0R1X4Z4_9LACO</name>
<keyword evidence="1" id="KW-0812">Transmembrane</keyword>
<proteinExistence type="predicted"/>
<protein>
    <submittedName>
        <fullName evidence="2">Uncharacterized protein</fullName>
    </submittedName>
</protein>
<feature type="transmembrane region" description="Helical" evidence="1">
    <location>
        <begin position="5"/>
        <end position="26"/>
    </location>
</feature>
<organism evidence="2 3">
    <name type="scientific">Limosilactobacillus panis DSM 6035</name>
    <dbReference type="NCBI Taxonomy" id="1423782"/>
    <lineage>
        <taxon>Bacteria</taxon>
        <taxon>Bacillati</taxon>
        <taxon>Bacillota</taxon>
        <taxon>Bacilli</taxon>
        <taxon>Lactobacillales</taxon>
        <taxon>Lactobacillaceae</taxon>
        <taxon>Limosilactobacillus</taxon>
    </lineage>
</organism>
<dbReference type="EMBL" id="AZGM01000125">
    <property type="protein sequence ID" value="KRM25402.1"/>
    <property type="molecule type" value="Genomic_DNA"/>
</dbReference>
<reference evidence="2 3" key="1">
    <citation type="journal article" date="2015" name="Genome Announc.">
        <title>Expanding the biotechnology potential of lactobacilli through comparative genomics of 213 strains and associated genera.</title>
        <authorList>
            <person name="Sun Z."/>
            <person name="Harris H.M."/>
            <person name="McCann A."/>
            <person name="Guo C."/>
            <person name="Argimon S."/>
            <person name="Zhang W."/>
            <person name="Yang X."/>
            <person name="Jeffery I.B."/>
            <person name="Cooney J.C."/>
            <person name="Kagawa T.F."/>
            <person name="Liu W."/>
            <person name="Song Y."/>
            <person name="Salvetti E."/>
            <person name="Wrobel A."/>
            <person name="Rasinkangas P."/>
            <person name="Parkhill J."/>
            <person name="Rea M.C."/>
            <person name="O'Sullivan O."/>
            <person name="Ritari J."/>
            <person name="Douillard F.P."/>
            <person name="Paul Ross R."/>
            <person name="Yang R."/>
            <person name="Briner A.E."/>
            <person name="Felis G.E."/>
            <person name="de Vos W.M."/>
            <person name="Barrangou R."/>
            <person name="Klaenhammer T.R."/>
            <person name="Caufield P.W."/>
            <person name="Cui Y."/>
            <person name="Zhang H."/>
            <person name="O'Toole P.W."/>
        </authorList>
    </citation>
    <scope>NUCLEOTIDE SEQUENCE [LARGE SCALE GENOMIC DNA]</scope>
    <source>
        <strain evidence="2 3">DSM 6035</strain>
    </source>
</reference>
<sequence length="79" mass="9241">MKAEYLIKVILPPFIIFAVLVALTIAKLISGWLMYALWIVGFIVANLIVTRYTAKQTYQRRKKIRLKEEEKQKNEDQGD</sequence>
<keyword evidence="3" id="KW-1185">Reference proteome</keyword>
<evidence type="ECO:0000256" key="1">
    <source>
        <dbReference type="SAM" id="Phobius"/>
    </source>
</evidence>
<comment type="caution">
    <text evidence="2">The sequence shown here is derived from an EMBL/GenBank/DDBJ whole genome shotgun (WGS) entry which is preliminary data.</text>
</comment>
<accession>A0A0R1X4Z4</accession>